<name>A0ABW4RXY2_9ACTN</name>
<evidence type="ECO:0000259" key="1">
    <source>
        <dbReference type="Pfam" id="PF13460"/>
    </source>
</evidence>
<keyword evidence="3" id="KW-1185">Reference proteome</keyword>
<protein>
    <submittedName>
        <fullName evidence="2">SDR family oxidoreductase</fullName>
    </submittedName>
</protein>
<comment type="caution">
    <text evidence="2">The sequence shown here is derived from an EMBL/GenBank/DDBJ whole genome shotgun (WGS) entry which is preliminary data.</text>
</comment>
<dbReference type="PANTHER" id="PTHR43162">
    <property type="match status" value="1"/>
</dbReference>
<organism evidence="2 3">
    <name type="scientific">Luteococcus peritonei</name>
    <dbReference type="NCBI Taxonomy" id="88874"/>
    <lineage>
        <taxon>Bacteria</taxon>
        <taxon>Bacillati</taxon>
        <taxon>Actinomycetota</taxon>
        <taxon>Actinomycetes</taxon>
        <taxon>Propionibacteriales</taxon>
        <taxon>Propionibacteriaceae</taxon>
        <taxon>Luteococcus</taxon>
    </lineage>
</organism>
<gene>
    <name evidence="2" type="ORF">ACFSCS_12320</name>
</gene>
<dbReference type="SUPFAM" id="SSF51735">
    <property type="entry name" value="NAD(P)-binding Rossmann-fold domains"/>
    <property type="match status" value="1"/>
</dbReference>
<sequence length="269" mass="29268">MSESAAPVVVTGATGQTGQTVRALLARHHVSVRPLSRTPAADEELFVVDPLTGAGLDPALDGAAAVYLMAPNLFAQEVEWVDHVLCAASRHGVGRVVYHSVMHPHCEAMPHHLRKATAEDHVRRSGLDWTILQPAAYHQNLLRHISAHHLEVPYDPTRTFTNVDLHDVAQVAVQALTSNDLSHATCELAGPERHTVHDLATTASHVLDRPITARQVPVPPHASPELRAMFAYYDRHGFSGHPGTVTQLLGRAPRTWAQALTDSPQKDTP</sequence>
<dbReference type="Proteomes" id="UP001597326">
    <property type="component" value="Unassembled WGS sequence"/>
</dbReference>
<dbReference type="Pfam" id="PF13460">
    <property type="entry name" value="NAD_binding_10"/>
    <property type="match status" value="1"/>
</dbReference>
<accession>A0ABW4RXY2</accession>
<proteinExistence type="predicted"/>
<dbReference type="RefSeq" id="WP_343874421.1">
    <property type="nucleotide sequence ID" value="NZ_BAAAIX010000026.1"/>
</dbReference>
<dbReference type="InterPro" id="IPR051604">
    <property type="entry name" value="Ergot_Alk_Oxidoreductase"/>
</dbReference>
<dbReference type="PANTHER" id="PTHR43162:SF1">
    <property type="entry name" value="PRESTALK A DIFFERENTIATION PROTEIN A"/>
    <property type="match status" value="1"/>
</dbReference>
<evidence type="ECO:0000313" key="3">
    <source>
        <dbReference type="Proteomes" id="UP001597326"/>
    </source>
</evidence>
<dbReference type="InterPro" id="IPR016040">
    <property type="entry name" value="NAD(P)-bd_dom"/>
</dbReference>
<dbReference type="InterPro" id="IPR036291">
    <property type="entry name" value="NAD(P)-bd_dom_sf"/>
</dbReference>
<reference evidence="3" key="1">
    <citation type="journal article" date="2019" name="Int. J. Syst. Evol. Microbiol.">
        <title>The Global Catalogue of Microorganisms (GCM) 10K type strain sequencing project: providing services to taxonomists for standard genome sequencing and annotation.</title>
        <authorList>
            <consortium name="The Broad Institute Genomics Platform"/>
            <consortium name="The Broad Institute Genome Sequencing Center for Infectious Disease"/>
            <person name="Wu L."/>
            <person name="Ma J."/>
        </authorList>
    </citation>
    <scope>NUCLEOTIDE SEQUENCE [LARGE SCALE GENOMIC DNA]</scope>
    <source>
        <strain evidence="3">CAIM 431</strain>
    </source>
</reference>
<dbReference type="Gene3D" id="3.90.25.10">
    <property type="entry name" value="UDP-galactose 4-epimerase, domain 1"/>
    <property type="match status" value="1"/>
</dbReference>
<dbReference type="Gene3D" id="3.40.50.720">
    <property type="entry name" value="NAD(P)-binding Rossmann-like Domain"/>
    <property type="match status" value="1"/>
</dbReference>
<evidence type="ECO:0000313" key="2">
    <source>
        <dbReference type="EMBL" id="MFD1890960.1"/>
    </source>
</evidence>
<dbReference type="EMBL" id="JBHUFZ010000028">
    <property type="protein sequence ID" value="MFD1890960.1"/>
    <property type="molecule type" value="Genomic_DNA"/>
</dbReference>
<feature type="domain" description="NAD(P)-binding" evidence="1">
    <location>
        <begin position="12"/>
        <end position="178"/>
    </location>
</feature>